<protein>
    <submittedName>
        <fullName evidence="2">Uncharacterized protein</fullName>
    </submittedName>
</protein>
<evidence type="ECO:0000313" key="2">
    <source>
        <dbReference type="EMBL" id="EGY51814.1"/>
    </source>
</evidence>
<accession>G4CK87</accession>
<dbReference type="AlphaFoldDB" id="G4CK87"/>
<organism evidence="2 3">
    <name type="scientific">Neisseria shayeganii 871</name>
    <dbReference type="NCBI Taxonomy" id="1032488"/>
    <lineage>
        <taxon>Bacteria</taxon>
        <taxon>Pseudomonadati</taxon>
        <taxon>Pseudomonadota</taxon>
        <taxon>Betaproteobacteria</taxon>
        <taxon>Neisseriales</taxon>
        <taxon>Neisseriaceae</taxon>
        <taxon>Neisseria</taxon>
    </lineage>
</organism>
<dbReference type="EMBL" id="AGAY01000069">
    <property type="protein sequence ID" value="EGY51814.1"/>
    <property type="molecule type" value="Genomic_DNA"/>
</dbReference>
<proteinExistence type="predicted"/>
<keyword evidence="3" id="KW-1185">Reference proteome</keyword>
<dbReference type="Proteomes" id="UP000003019">
    <property type="component" value="Unassembled WGS sequence"/>
</dbReference>
<comment type="caution">
    <text evidence="2">The sequence shown here is derived from an EMBL/GenBank/DDBJ whole genome shotgun (WGS) entry which is preliminary data.</text>
</comment>
<sequence>MLEQTRESHMKKYLLLLLLGFSSAAWAQRFPVDNMEVAVLKSAQFPQAELTSQGFSWLRLLSLGWLDGAQTFNMVQGVRIKDENNRFITHGMLPQHAGKVVALRRNGAGEIMEIWILTPIEHQAFQERAARLQQQNGGQ</sequence>
<gene>
    <name evidence="2" type="ORF">HMPREF9371_2027</name>
</gene>
<dbReference type="PATRIC" id="fig|1032488.3.peg.1924"/>
<keyword evidence="1" id="KW-0732">Signal</keyword>
<dbReference type="HOGENOM" id="CLU_157960_1_0_4"/>
<name>G4CK87_9NEIS</name>
<feature type="signal peptide" evidence="1">
    <location>
        <begin position="1"/>
        <end position="27"/>
    </location>
</feature>
<evidence type="ECO:0000313" key="3">
    <source>
        <dbReference type="Proteomes" id="UP000003019"/>
    </source>
</evidence>
<evidence type="ECO:0000256" key="1">
    <source>
        <dbReference type="SAM" id="SignalP"/>
    </source>
</evidence>
<dbReference type="STRING" id="1032488.HMPREF9371_2027"/>
<reference evidence="2 3" key="1">
    <citation type="submission" date="2011-05" db="EMBL/GenBank/DDBJ databases">
        <authorList>
            <person name="Muzny D."/>
            <person name="Qin X."/>
            <person name="Deng J."/>
            <person name="Jiang H."/>
            <person name="Liu Y."/>
            <person name="Qu J."/>
            <person name="Song X.-Z."/>
            <person name="Zhang L."/>
            <person name="Thornton R."/>
            <person name="Coyle M."/>
            <person name="Francisco L."/>
            <person name="Jackson L."/>
            <person name="Javaid M."/>
            <person name="Korchina V."/>
            <person name="Kovar C."/>
            <person name="Mata R."/>
            <person name="Mathew T."/>
            <person name="Ngo R."/>
            <person name="Nguyen L."/>
            <person name="Nguyen N."/>
            <person name="Okwuonu G."/>
            <person name="Ongeri F."/>
            <person name="Pham C."/>
            <person name="Simmons D."/>
            <person name="Wilczek-Boney K."/>
            <person name="Hale W."/>
            <person name="Jakkamsetti A."/>
            <person name="Pham P."/>
            <person name="Ruth R."/>
            <person name="San Lucas F."/>
            <person name="Warren J."/>
            <person name="Zhang J."/>
            <person name="Zhao Z."/>
            <person name="Zhou C."/>
            <person name="Zhu D."/>
            <person name="Lee S."/>
            <person name="Bess C."/>
            <person name="Blankenburg K."/>
            <person name="Forbes L."/>
            <person name="Fu Q."/>
            <person name="Gubbala S."/>
            <person name="Hirani K."/>
            <person name="Jayaseelan J.C."/>
            <person name="Lara F."/>
            <person name="Munidasa M."/>
            <person name="Palculict T."/>
            <person name="Patil S."/>
            <person name="Pu L.-L."/>
            <person name="Saada N."/>
            <person name="Tang L."/>
            <person name="Weissenberger G."/>
            <person name="Zhu Y."/>
            <person name="Hemphill L."/>
            <person name="Shang Y."/>
            <person name="Youmans B."/>
            <person name="Ayvaz T."/>
            <person name="Ross M."/>
            <person name="Santibanez J."/>
            <person name="Aqrawi P."/>
            <person name="Gross S."/>
            <person name="Joshi V."/>
            <person name="Fowler G."/>
            <person name="Nazareth L."/>
            <person name="Reid J."/>
            <person name="Worley K."/>
            <person name="Petrosino J."/>
            <person name="Highlander S."/>
            <person name="Gibbs R."/>
        </authorList>
    </citation>
    <scope>NUCLEOTIDE SEQUENCE [LARGE SCALE GENOMIC DNA]</scope>
    <source>
        <strain evidence="2 3">871</strain>
    </source>
</reference>
<feature type="chain" id="PRO_5003462596" evidence="1">
    <location>
        <begin position="28"/>
        <end position="139"/>
    </location>
</feature>